<protein>
    <recommendedName>
        <fullName evidence="4">HAT C-terminal dimerisation domain-containing protein</fullName>
    </recommendedName>
</protein>
<proteinExistence type="predicted"/>
<sequence>LDILNELVKSDFLEIFSNLAIALWILLTVSISVATAEASFSKLKICFIISIKKELANNLDYVIDLEDVIRIFSKAKARKCNSMLH</sequence>
<keyword evidence="1" id="KW-1133">Transmembrane helix</keyword>
<evidence type="ECO:0008006" key="4">
    <source>
        <dbReference type="Google" id="ProtNLM"/>
    </source>
</evidence>
<dbReference type="EMBL" id="KQ982138">
    <property type="protein sequence ID" value="KYQ59650.1"/>
    <property type="molecule type" value="Genomic_DNA"/>
</dbReference>
<evidence type="ECO:0000313" key="3">
    <source>
        <dbReference type="Proteomes" id="UP000075809"/>
    </source>
</evidence>
<gene>
    <name evidence="2" type="ORF">ALC60_01316</name>
</gene>
<keyword evidence="3" id="KW-1185">Reference proteome</keyword>
<dbReference type="AlphaFoldDB" id="A0A151XHG5"/>
<dbReference type="Proteomes" id="UP000075809">
    <property type="component" value="Unassembled WGS sequence"/>
</dbReference>
<feature type="transmembrane region" description="Helical" evidence="1">
    <location>
        <begin position="15"/>
        <end position="34"/>
    </location>
</feature>
<organism evidence="2 3">
    <name type="scientific">Mycetomoellerius zeteki</name>
    <dbReference type="NCBI Taxonomy" id="64791"/>
    <lineage>
        <taxon>Eukaryota</taxon>
        <taxon>Metazoa</taxon>
        <taxon>Ecdysozoa</taxon>
        <taxon>Arthropoda</taxon>
        <taxon>Hexapoda</taxon>
        <taxon>Insecta</taxon>
        <taxon>Pterygota</taxon>
        <taxon>Neoptera</taxon>
        <taxon>Endopterygota</taxon>
        <taxon>Hymenoptera</taxon>
        <taxon>Apocrita</taxon>
        <taxon>Aculeata</taxon>
        <taxon>Formicoidea</taxon>
        <taxon>Formicidae</taxon>
        <taxon>Myrmicinae</taxon>
        <taxon>Mycetomoellerius</taxon>
    </lineage>
</organism>
<keyword evidence="1" id="KW-0472">Membrane</keyword>
<feature type="non-terminal residue" evidence="2">
    <location>
        <position position="1"/>
    </location>
</feature>
<name>A0A151XHG5_9HYME</name>
<evidence type="ECO:0000256" key="1">
    <source>
        <dbReference type="SAM" id="Phobius"/>
    </source>
</evidence>
<keyword evidence="1" id="KW-0812">Transmembrane</keyword>
<evidence type="ECO:0000313" key="2">
    <source>
        <dbReference type="EMBL" id="KYQ59650.1"/>
    </source>
</evidence>
<reference evidence="2 3" key="1">
    <citation type="submission" date="2015-09" db="EMBL/GenBank/DDBJ databases">
        <title>Trachymyrmex zeteki WGS genome.</title>
        <authorList>
            <person name="Nygaard S."/>
            <person name="Hu H."/>
            <person name="Boomsma J."/>
            <person name="Zhang G."/>
        </authorList>
    </citation>
    <scope>NUCLEOTIDE SEQUENCE [LARGE SCALE GENOMIC DNA]</scope>
    <source>
        <strain evidence="2">Tzet28-1</strain>
        <tissue evidence="2">Whole body</tissue>
    </source>
</reference>
<accession>A0A151XHG5</accession>